<sequence>INSIYPKPLVSEESRASTSSIEESGPSTSSTPQPEEGASTSSSTGRAESDIEGNLPDCWTLQQYNNFREKHDGLDVSHKKLGCKHCRRFEILTKEKSVHGAKEWKNYQIEPSGRSKEIQQASLRKKLKEHFSSKAHNIYTEKLKQCEQDVISKGLEKMSEKYLGSTCRVFIIVYSLAQTCRPFSYIEDLIELQKRNGLDLGTGLHSRRTAVAIVDFIAKDIRKHLFTKIIEKTRKICLIIDEASTISSKPTYIVQVIESLNKVGFNRNYLEKHLIGFCSDGASVMLGRKSGVSTRIEIKQINHFQIFIDKIYSIFHQSNKNLIELNKISEQLEIEIIKIGRVFGPRWTACSLRSTLAVMAAHLENSYFLTNLALMIDVLTEISLLSNALQARNIDIIKAEKLVLRSIRSFEIEEKGCQFKDIDQLKFLNYLEPDYWNIEEVVVPWRAAEGQLVAFGQIFNYEININDYCDFIENVLKDSKIIQFLAFSRGGKGFSQMNIICSEGRSRLTVSNITNLLTISLIGLPLQEWDPVPIVKKWLWAHITQLMMLVLNTRKL</sequence>
<feature type="region of interest" description="Disordered" evidence="1">
    <location>
        <begin position="1"/>
        <end position="53"/>
    </location>
</feature>
<feature type="compositionally biased region" description="Low complexity" evidence="1">
    <location>
        <begin position="17"/>
        <end position="36"/>
    </location>
</feature>
<dbReference type="GeneTree" id="ENSGT00940000162903"/>
<dbReference type="OrthoDB" id="8909466at2759"/>
<evidence type="ECO:0000313" key="3">
    <source>
        <dbReference type="Proteomes" id="UP000694559"/>
    </source>
</evidence>
<protein>
    <recommendedName>
        <fullName evidence="4">DUF4371 domain-containing protein</fullName>
    </recommendedName>
</protein>
<keyword evidence="3" id="KW-1185">Reference proteome</keyword>
<reference evidence="2" key="2">
    <citation type="submission" date="2025-09" db="UniProtKB">
        <authorList>
            <consortium name="Ensembl"/>
        </authorList>
    </citation>
    <scope>IDENTIFICATION</scope>
</reference>
<dbReference type="Ensembl" id="ENSNNAT00000019841.1">
    <property type="protein sequence ID" value="ENSNNAP00000018898.1"/>
    <property type="gene ID" value="ENSNNAG00000012635.1"/>
</dbReference>
<evidence type="ECO:0008006" key="4">
    <source>
        <dbReference type="Google" id="ProtNLM"/>
    </source>
</evidence>
<reference evidence="2" key="1">
    <citation type="submission" date="2025-08" db="UniProtKB">
        <authorList>
            <consortium name="Ensembl"/>
        </authorList>
    </citation>
    <scope>IDENTIFICATION</scope>
</reference>
<proteinExistence type="predicted"/>
<accession>A0A8C6XSE7</accession>
<evidence type="ECO:0000313" key="2">
    <source>
        <dbReference type="Ensembl" id="ENSNNAP00000018898.1"/>
    </source>
</evidence>
<dbReference type="GO" id="GO:0061665">
    <property type="term" value="F:SUMO ligase activity"/>
    <property type="evidence" value="ECO:0007669"/>
    <property type="project" value="TreeGrafter"/>
</dbReference>
<dbReference type="AlphaFoldDB" id="A0A8C6XSE7"/>
<dbReference type="PANTHER" id="PTHR46880:SF8">
    <property type="entry name" value="E3 SUMO-PROTEIN LIGASE KIAA1586"/>
    <property type="match status" value="1"/>
</dbReference>
<dbReference type="Proteomes" id="UP000694559">
    <property type="component" value="Unplaced"/>
</dbReference>
<dbReference type="GO" id="GO:0016925">
    <property type="term" value="P:protein sumoylation"/>
    <property type="evidence" value="ECO:0007669"/>
    <property type="project" value="TreeGrafter"/>
</dbReference>
<evidence type="ECO:0000256" key="1">
    <source>
        <dbReference type="SAM" id="MobiDB-lite"/>
    </source>
</evidence>
<organism evidence="2 3">
    <name type="scientific">Naja naja</name>
    <name type="common">Indian cobra</name>
    <dbReference type="NCBI Taxonomy" id="35670"/>
    <lineage>
        <taxon>Eukaryota</taxon>
        <taxon>Metazoa</taxon>
        <taxon>Chordata</taxon>
        <taxon>Craniata</taxon>
        <taxon>Vertebrata</taxon>
        <taxon>Euteleostomi</taxon>
        <taxon>Lepidosauria</taxon>
        <taxon>Squamata</taxon>
        <taxon>Bifurcata</taxon>
        <taxon>Unidentata</taxon>
        <taxon>Episquamata</taxon>
        <taxon>Toxicofera</taxon>
        <taxon>Serpentes</taxon>
        <taxon>Colubroidea</taxon>
        <taxon>Elapidae</taxon>
        <taxon>Elapinae</taxon>
        <taxon>Naja</taxon>
    </lineage>
</organism>
<dbReference type="PANTHER" id="PTHR46880">
    <property type="entry name" value="RAS-ASSOCIATING DOMAIN-CONTAINING PROTEIN"/>
    <property type="match status" value="1"/>
</dbReference>
<name>A0A8C6XSE7_NAJNA</name>
<dbReference type="OMA" id="ICTRVRS"/>